<keyword evidence="3 7" id="KW-0479">Metal-binding</keyword>
<dbReference type="InterPro" id="IPR001128">
    <property type="entry name" value="Cyt_P450"/>
</dbReference>
<comment type="similarity">
    <text evidence="1 7">Belongs to the cytochrome P450 family.</text>
</comment>
<dbReference type="STRING" id="471852.Tcur_1432"/>
<keyword evidence="6 7" id="KW-0503">Monooxygenase</keyword>
<evidence type="ECO:0000313" key="8">
    <source>
        <dbReference type="EMBL" id="ACY97011.1"/>
    </source>
</evidence>
<dbReference type="PRINTS" id="PR00359">
    <property type="entry name" value="BP450"/>
</dbReference>
<evidence type="ECO:0000256" key="3">
    <source>
        <dbReference type="ARBA" id="ARBA00022723"/>
    </source>
</evidence>
<proteinExistence type="inferred from homology"/>
<dbReference type="GO" id="GO:0016705">
    <property type="term" value="F:oxidoreductase activity, acting on paired donors, with incorporation or reduction of molecular oxygen"/>
    <property type="evidence" value="ECO:0007669"/>
    <property type="project" value="InterPro"/>
</dbReference>
<keyword evidence="9" id="KW-1185">Reference proteome</keyword>
<dbReference type="PANTHER" id="PTHR46696:SF1">
    <property type="entry name" value="CYTOCHROME P450 YJIB-RELATED"/>
    <property type="match status" value="1"/>
</dbReference>
<dbReference type="InterPro" id="IPR002397">
    <property type="entry name" value="Cyt_P450_B"/>
</dbReference>
<protein>
    <submittedName>
        <fullName evidence="8">Cytochrome P450</fullName>
    </submittedName>
</protein>
<evidence type="ECO:0000313" key="9">
    <source>
        <dbReference type="Proteomes" id="UP000001918"/>
    </source>
</evidence>
<dbReference type="eggNOG" id="COG2124">
    <property type="taxonomic scope" value="Bacteria"/>
</dbReference>
<keyword evidence="4 7" id="KW-0560">Oxidoreductase</keyword>
<sequence length="408" mass="45164">MSVQFRLDPFGSDHHGEAARLREAGAAVPVGLPGLPDEVTAWVITRYEALHGVFRDPAVSKNWRNWAAHQKGRIPADWPLLGMFAVDNMFTADGAEHRRLRGLISGVFTRGRVEALRPRIQEIIEEVLAALPERADADGVVDLRQHFAYPIPMQVVCELLGVPADWRPELRELVDSLFRTDTTPEEAVRTQQRRHQMLAELLELRTKEPAEDLTTALLEARRNTPDALSHEELTDTLWLLCTAGHETTLGLLANAVHALLTHPDQKEIAVRGDADTWSAVVNETLRWDPPITNLSCGYPTRPLTIGDVTIPTGDALLASYTAAGRDPAEYGPTADRFDITADRSPHLSFGGGPHYCLGAPLATVEAPMALQALFTRYPELHLAEDRKVEPVPSLFTNSARVLPVRLER</sequence>
<dbReference type="SUPFAM" id="SSF48264">
    <property type="entry name" value="Cytochrome P450"/>
    <property type="match status" value="1"/>
</dbReference>
<dbReference type="FunFam" id="1.10.630.10:FF:000018">
    <property type="entry name" value="Cytochrome P450 monooxygenase"/>
    <property type="match status" value="1"/>
</dbReference>
<evidence type="ECO:0000256" key="2">
    <source>
        <dbReference type="ARBA" id="ARBA00022617"/>
    </source>
</evidence>
<keyword evidence="2 7" id="KW-0349">Heme</keyword>
<dbReference type="GO" id="GO:0004497">
    <property type="term" value="F:monooxygenase activity"/>
    <property type="evidence" value="ECO:0007669"/>
    <property type="project" value="UniProtKB-KW"/>
</dbReference>
<organism evidence="8 9">
    <name type="scientific">Thermomonospora curvata (strain ATCC 19995 / DSM 43183 / JCM 3096 / KCTC 9072 / NBRC 15933 / NCIMB 10081 / Henssen B9)</name>
    <dbReference type="NCBI Taxonomy" id="471852"/>
    <lineage>
        <taxon>Bacteria</taxon>
        <taxon>Bacillati</taxon>
        <taxon>Actinomycetota</taxon>
        <taxon>Actinomycetes</taxon>
        <taxon>Streptosporangiales</taxon>
        <taxon>Thermomonosporaceae</taxon>
        <taxon>Thermomonospora</taxon>
    </lineage>
</organism>
<dbReference type="InterPro" id="IPR017972">
    <property type="entry name" value="Cyt_P450_CS"/>
</dbReference>
<dbReference type="GO" id="GO:0005506">
    <property type="term" value="F:iron ion binding"/>
    <property type="evidence" value="ECO:0007669"/>
    <property type="project" value="InterPro"/>
</dbReference>
<accession>D1AA75</accession>
<evidence type="ECO:0000256" key="5">
    <source>
        <dbReference type="ARBA" id="ARBA00023004"/>
    </source>
</evidence>
<dbReference type="HOGENOM" id="CLU_033716_1_2_11"/>
<evidence type="ECO:0000256" key="4">
    <source>
        <dbReference type="ARBA" id="ARBA00023002"/>
    </source>
</evidence>
<dbReference type="Pfam" id="PF00067">
    <property type="entry name" value="p450"/>
    <property type="match status" value="1"/>
</dbReference>
<evidence type="ECO:0000256" key="6">
    <source>
        <dbReference type="ARBA" id="ARBA00023033"/>
    </source>
</evidence>
<keyword evidence="5 7" id="KW-0408">Iron</keyword>
<reference evidence="8 9" key="1">
    <citation type="journal article" date="2011" name="Stand. Genomic Sci.">
        <title>Complete genome sequence of Thermomonospora curvata type strain (B9).</title>
        <authorList>
            <person name="Chertkov O."/>
            <person name="Sikorski J."/>
            <person name="Nolan M."/>
            <person name="Lapidus A."/>
            <person name="Lucas S."/>
            <person name="Del Rio T.G."/>
            <person name="Tice H."/>
            <person name="Cheng J.F."/>
            <person name="Goodwin L."/>
            <person name="Pitluck S."/>
            <person name="Liolios K."/>
            <person name="Ivanova N."/>
            <person name="Mavromatis K."/>
            <person name="Mikhailova N."/>
            <person name="Ovchinnikova G."/>
            <person name="Pati A."/>
            <person name="Chen A."/>
            <person name="Palaniappan K."/>
            <person name="Djao O.D."/>
            <person name="Land M."/>
            <person name="Hauser L."/>
            <person name="Chang Y.J."/>
            <person name="Jeffries C.D."/>
            <person name="Brettin T."/>
            <person name="Han C."/>
            <person name="Detter J.C."/>
            <person name="Rohde M."/>
            <person name="Goker M."/>
            <person name="Woyke T."/>
            <person name="Bristow J."/>
            <person name="Eisen J.A."/>
            <person name="Markowitz V."/>
            <person name="Hugenholtz P."/>
            <person name="Klenk H.P."/>
            <person name="Kyrpides N.C."/>
        </authorList>
    </citation>
    <scope>NUCLEOTIDE SEQUENCE [LARGE SCALE GENOMIC DNA]</scope>
    <source>
        <strain evidence="9">ATCC 19995 / DSM 43183 / JCM 3096 / KCTC 9072 / NBRC 15933 / NCIMB 10081 / Henssen B9</strain>
    </source>
</reference>
<evidence type="ECO:0000256" key="7">
    <source>
        <dbReference type="RuleBase" id="RU000461"/>
    </source>
</evidence>
<dbReference type="EMBL" id="CP001738">
    <property type="protein sequence ID" value="ACY97011.1"/>
    <property type="molecule type" value="Genomic_DNA"/>
</dbReference>
<dbReference type="Gene3D" id="1.10.630.10">
    <property type="entry name" value="Cytochrome P450"/>
    <property type="match status" value="1"/>
</dbReference>
<dbReference type="OrthoDB" id="4133219at2"/>
<dbReference type="PANTHER" id="PTHR46696">
    <property type="entry name" value="P450, PUTATIVE (EUROFUNG)-RELATED"/>
    <property type="match status" value="1"/>
</dbReference>
<dbReference type="AlphaFoldDB" id="D1AA75"/>
<dbReference type="Proteomes" id="UP000001918">
    <property type="component" value="Chromosome"/>
</dbReference>
<name>D1AA75_THECD</name>
<gene>
    <name evidence="8" type="ordered locus">Tcur_1432</name>
</gene>
<dbReference type="RefSeq" id="WP_012851795.1">
    <property type="nucleotide sequence ID" value="NC_013510.1"/>
</dbReference>
<dbReference type="InterPro" id="IPR036396">
    <property type="entry name" value="Cyt_P450_sf"/>
</dbReference>
<dbReference type="CDD" id="cd11029">
    <property type="entry name" value="CYP107-like"/>
    <property type="match status" value="1"/>
</dbReference>
<evidence type="ECO:0000256" key="1">
    <source>
        <dbReference type="ARBA" id="ARBA00010617"/>
    </source>
</evidence>
<dbReference type="GO" id="GO:0020037">
    <property type="term" value="F:heme binding"/>
    <property type="evidence" value="ECO:0007669"/>
    <property type="project" value="InterPro"/>
</dbReference>
<dbReference type="PRINTS" id="PR00385">
    <property type="entry name" value="P450"/>
</dbReference>
<dbReference type="PROSITE" id="PS00086">
    <property type="entry name" value="CYTOCHROME_P450"/>
    <property type="match status" value="1"/>
</dbReference>
<dbReference type="KEGG" id="tcu:Tcur_1432"/>